<keyword evidence="4" id="KW-1185">Reference proteome</keyword>
<name>A0A3A1NQP9_9FLAO</name>
<dbReference type="Gene3D" id="3.40.50.12780">
    <property type="entry name" value="N-terminal domain of ligase-like"/>
    <property type="match status" value="1"/>
</dbReference>
<proteinExistence type="predicted"/>
<protein>
    <submittedName>
        <fullName evidence="1">Phenylacetate--CoA ligase family protein</fullName>
    </submittedName>
</protein>
<dbReference type="PANTHER" id="PTHR36932:SF1">
    <property type="entry name" value="CAPSULAR POLYSACCHARIDE BIOSYNTHESIS PROTEIN"/>
    <property type="match status" value="1"/>
</dbReference>
<dbReference type="Proteomes" id="UP000321621">
    <property type="component" value="Unassembled WGS sequence"/>
</dbReference>
<dbReference type="EMBL" id="QXFI01000013">
    <property type="protein sequence ID" value="RIV46060.1"/>
    <property type="molecule type" value="Genomic_DNA"/>
</dbReference>
<dbReference type="EMBL" id="VNWK01000013">
    <property type="protein sequence ID" value="TXJ98830.1"/>
    <property type="molecule type" value="Genomic_DNA"/>
</dbReference>
<organism evidence="1 3">
    <name type="scientific">Flagellimonas pelagia</name>
    <dbReference type="NCBI Taxonomy" id="2306998"/>
    <lineage>
        <taxon>Bacteria</taxon>
        <taxon>Pseudomonadati</taxon>
        <taxon>Bacteroidota</taxon>
        <taxon>Flavobacteriia</taxon>
        <taxon>Flavobacteriales</taxon>
        <taxon>Flavobacteriaceae</taxon>
        <taxon>Flagellimonas</taxon>
    </lineage>
</organism>
<dbReference type="InterPro" id="IPR053158">
    <property type="entry name" value="CapK_Type1_Caps_Biosynth"/>
</dbReference>
<accession>A0A3A1NQP9</accession>
<evidence type="ECO:0000313" key="4">
    <source>
        <dbReference type="Proteomes" id="UP000321621"/>
    </source>
</evidence>
<dbReference type="PANTHER" id="PTHR36932">
    <property type="entry name" value="CAPSULAR POLYSACCHARIDE BIOSYNTHESIS PROTEIN"/>
    <property type="match status" value="1"/>
</dbReference>
<evidence type="ECO:0000313" key="2">
    <source>
        <dbReference type="EMBL" id="TXJ98830.1"/>
    </source>
</evidence>
<gene>
    <name evidence="1" type="ORF">D2V05_05705</name>
    <name evidence="2" type="ORF">FQ017_05660</name>
</gene>
<reference evidence="1 3" key="1">
    <citation type="submission" date="2018-08" db="EMBL/GenBank/DDBJ databases">
        <title>Proposal of Muricauda 72 sp.nov. and Muricauda NH166 sp.nov., isolated from seawater.</title>
        <authorList>
            <person name="Cheng H."/>
            <person name="Wu Y.-H."/>
            <person name="Guo L.-L."/>
            <person name="Xu X.-W."/>
        </authorList>
    </citation>
    <scope>NUCLEOTIDE SEQUENCE [LARGE SCALE GENOMIC DNA]</scope>
    <source>
        <strain evidence="1 3">72</strain>
    </source>
</reference>
<dbReference type="OrthoDB" id="580775at2"/>
<sequence length="447" mass="51579">MSYNLLNRLRYHSFWILDALKGGGIKSDIKDIRASFELESFDSLKEKNQNYLKELLDKATSESDFYKPFKNYKSLDDFPVINKTIIRNNFDDIRPKTLRNEKCYFIYTSGSTGTPFKICQNERKKNRNTADTLFFAERAGYTLGEKLLYLRLWTDRLKKSRISAALQNIVQLDICELEDKQIHNLLMKLQKDKSPKGWLGYPSGMEKICNYLEAQNSKPLDCNINSIIGISENLSDHVRSKMWHYFGSPMVSRYSNTENGIIAQQSIDSHYFIINWASYIVEILDFNSNEPVKNGGLGRIVITDLFNHATPMIRYDTGDIGAIDIKPNQRFPVLCSVEGRQSDILFNTEGKMVSPFKFMSIVPEFPELKQIQFIQTGKIHYTVKINVSGTFARENELMALFKSYIGNNAQVSIDYVDEIPTLISKKRKITRNILVEKSKLENLTFTL</sequence>
<dbReference type="GO" id="GO:0016874">
    <property type="term" value="F:ligase activity"/>
    <property type="evidence" value="ECO:0007669"/>
    <property type="project" value="UniProtKB-KW"/>
</dbReference>
<dbReference type="InterPro" id="IPR042099">
    <property type="entry name" value="ANL_N_sf"/>
</dbReference>
<dbReference type="AlphaFoldDB" id="A0A3A1NQP9"/>
<dbReference type="RefSeq" id="WP_119646561.1">
    <property type="nucleotide sequence ID" value="NZ_QXFI01000013.1"/>
</dbReference>
<keyword evidence="1" id="KW-0436">Ligase</keyword>
<dbReference type="SUPFAM" id="SSF56801">
    <property type="entry name" value="Acetyl-CoA synthetase-like"/>
    <property type="match status" value="1"/>
</dbReference>
<comment type="caution">
    <text evidence="1">The sequence shown here is derived from an EMBL/GenBank/DDBJ whole genome shotgun (WGS) entry which is preliminary data.</text>
</comment>
<evidence type="ECO:0000313" key="1">
    <source>
        <dbReference type="EMBL" id="RIV46060.1"/>
    </source>
</evidence>
<evidence type="ECO:0000313" key="3">
    <source>
        <dbReference type="Proteomes" id="UP000266691"/>
    </source>
</evidence>
<dbReference type="Proteomes" id="UP000266691">
    <property type="component" value="Unassembled WGS sequence"/>
</dbReference>
<reference evidence="2 4" key="2">
    <citation type="submission" date="2019-07" db="EMBL/GenBank/DDBJ databases">
        <title>Draft genome of two Muricauda strains isolated from deep sea.</title>
        <authorList>
            <person name="Sun C."/>
        </authorList>
    </citation>
    <scope>NUCLEOTIDE SEQUENCE [LARGE SCALE GENOMIC DNA]</scope>
    <source>
        <strain evidence="2 4">72</strain>
    </source>
</reference>